<name>A0ABT4WJG9_9FLAO</name>
<dbReference type="PROSITE" id="PS50042">
    <property type="entry name" value="CNMP_BINDING_3"/>
    <property type="match status" value="1"/>
</dbReference>
<dbReference type="Gene3D" id="2.60.120.10">
    <property type="entry name" value="Jelly Rolls"/>
    <property type="match status" value="1"/>
</dbReference>
<evidence type="ECO:0000313" key="3">
    <source>
        <dbReference type="Proteomes" id="UP001212170"/>
    </source>
</evidence>
<dbReference type="EMBL" id="JAMZNK010000073">
    <property type="protein sequence ID" value="MDA6072650.1"/>
    <property type="molecule type" value="Genomic_DNA"/>
</dbReference>
<accession>A0ABT4WJG9</accession>
<reference evidence="2 3" key="1">
    <citation type="journal article" date="2023" name="Chemosphere">
        <title>Whole genome analysis of Flavobacterium aziz-sancarii sp. nov., isolated from Ardley Island (Antarctica), revealed a rich resistome and bioremediation potential.</title>
        <authorList>
            <person name="Otur C."/>
            <person name="Okay S."/>
            <person name="Kurt-Kizildogan A."/>
        </authorList>
    </citation>
    <scope>NUCLEOTIDE SEQUENCE [LARGE SCALE GENOMIC DNA]</scope>
    <source>
        <strain evidence="2 3">AC</strain>
    </source>
</reference>
<dbReference type="Pfam" id="PF00027">
    <property type="entry name" value="cNMP_binding"/>
    <property type="match status" value="1"/>
</dbReference>
<gene>
    <name evidence="2" type="ORF">NJT12_23800</name>
</gene>
<dbReference type="InterPro" id="IPR000595">
    <property type="entry name" value="cNMP-bd_dom"/>
</dbReference>
<comment type="caution">
    <text evidence="2">The sequence shown here is derived from an EMBL/GenBank/DDBJ whole genome shotgun (WGS) entry which is preliminary data.</text>
</comment>
<evidence type="ECO:0000313" key="2">
    <source>
        <dbReference type="EMBL" id="MDA6072650.1"/>
    </source>
</evidence>
<proteinExistence type="predicted"/>
<dbReference type="Proteomes" id="UP001212170">
    <property type="component" value="Unassembled WGS sequence"/>
</dbReference>
<sequence>MKLHQRMTQNLILQNIAKHISLDENEISYFLSILKEKKYPKKSIVLKEGEICRTINFVQSGTLRAFYRNPAGKESTIMFAIADWWITDMSCFINQQPAMLNIETIEESHIYHLQKEDLDDLYLKIPKFERFFRIIMQNAYIREQLRVIQNLSLTAEERYYIFLEKYPQVEKQVTQKQIASYLGITPEFLSMIRANKNKQALS</sequence>
<dbReference type="InterPro" id="IPR018490">
    <property type="entry name" value="cNMP-bd_dom_sf"/>
</dbReference>
<protein>
    <submittedName>
        <fullName evidence="2">Crp/Fnr family transcriptional regulator</fullName>
    </submittedName>
</protein>
<feature type="domain" description="Cyclic nucleotide-binding" evidence="1">
    <location>
        <begin position="21"/>
        <end position="121"/>
    </location>
</feature>
<organism evidence="2 3">
    <name type="scientific">Flavobacterium azizsancarii</name>
    <dbReference type="NCBI Taxonomy" id="2961580"/>
    <lineage>
        <taxon>Bacteria</taxon>
        <taxon>Pseudomonadati</taxon>
        <taxon>Bacteroidota</taxon>
        <taxon>Flavobacteriia</taxon>
        <taxon>Flavobacteriales</taxon>
        <taxon>Flavobacteriaceae</taxon>
        <taxon>Flavobacterium</taxon>
    </lineage>
</organism>
<dbReference type="SUPFAM" id="SSF51206">
    <property type="entry name" value="cAMP-binding domain-like"/>
    <property type="match status" value="1"/>
</dbReference>
<evidence type="ECO:0000259" key="1">
    <source>
        <dbReference type="PROSITE" id="PS50042"/>
    </source>
</evidence>
<dbReference type="CDD" id="cd00038">
    <property type="entry name" value="CAP_ED"/>
    <property type="match status" value="1"/>
</dbReference>
<keyword evidence="3" id="KW-1185">Reference proteome</keyword>
<dbReference type="InterPro" id="IPR014710">
    <property type="entry name" value="RmlC-like_jellyroll"/>
</dbReference>